<proteinExistence type="predicted"/>
<dbReference type="Pfam" id="PF24545">
    <property type="entry name" value="Ig_TPPC8_1st"/>
    <property type="match status" value="1"/>
</dbReference>
<organism evidence="3 4">
    <name type="scientific">Grifola frondosa</name>
    <name type="common">Maitake</name>
    <name type="synonym">Polyporus frondosus</name>
    <dbReference type="NCBI Taxonomy" id="5627"/>
    <lineage>
        <taxon>Eukaryota</taxon>
        <taxon>Fungi</taxon>
        <taxon>Dikarya</taxon>
        <taxon>Basidiomycota</taxon>
        <taxon>Agaricomycotina</taxon>
        <taxon>Agaricomycetes</taxon>
        <taxon>Polyporales</taxon>
        <taxon>Grifolaceae</taxon>
        <taxon>Grifola</taxon>
    </lineage>
</organism>
<dbReference type="AlphaFoldDB" id="A0A1C7MR27"/>
<feature type="transmembrane region" description="Helical" evidence="1">
    <location>
        <begin position="7"/>
        <end position="33"/>
    </location>
</feature>
<name>A0A1C7MR27_GRIFR</name>
<dbReference type="PANTHER" id="PTHR12975:SF6">
    <property type="entry name" value="TRAFFICKING PROTEIN PARTICLE COMPLEX SUBUNIT 8"/>
    <property type="match status" value="1"/>
</dbReference>
<sequence>MPRPTTAGLAVPFPALQVSVFIVTTATIASLFINSPPLWVLLRFFIPPVIDTPEPRSSISSRFTHNVNASVSSITSVTSLSTVGGPMVSSSDGLPSSRQYWRLQTGNYGMGNSRKEGYPTLLLSASPALTLHASHALLNLRGPSNNQLPSYEASAHAQFRALIYAAAASVRTPSIFSCPLLPLLACEPSLLASPQEGQKNHPWLFYTRHAAMLSERKGARRRAALWYLSAADKLEKTGIKPLAMHFFRKAHDLYQSPPQKDVSPSFWESEAKNPTDWRGFEAVLPGIEHELGRLLYTTGDTEGAVRYFLGLLRPSSSPQLPPHVAAIIANGNVSPSPPQASTDKVYMEDFRVAFKHFRATEGDRWKAANLKLPATFCRAKQTRVRFPGDAVEGESTEWDKRECDWSNFWSSRGKEKLEKSGKAAVDEAFWIDLVLRNPLDVEVTLSGLTVRVKDTSSEDPDSIAEFVEVEVIDDIILGARDTRTIPVSARCTKPASLVITHVMYNFLSLLPTVESLAVRGRRLHDTPHQRQNTIYAPDVLINVEVEEAGQRLHAHFIDDRHLVLAQGEHKRQQLWLTNSGMRSIGELWVLAGEDDEIWVDIDQDSTADSSEPPSILPSTSEVLHSSNSLAPQIPFLIPLEAVHGSPSLGPGEEVQIPIILHAAHSSEQGLCILFVFREAGASSFHCARVTRRYEVRPIIRVAASSQPSQSSDHSFIINVEVENVSSSSNVVLSQISALSAVWICAPLAETTIDTIPPHQIHRLSLGANACADSSCSSDMGDSMISVHTPAIRHFIHSGRRNLTARSTTLAHPDIPPHLHRSIFPLYNPSSVDVLVFWELPTQGRSGHILISGLTLGAHHAALKEVVEAAENAKVKRSMYAETRRERAAILEAVRDCEWNAEMDPVGIAVQGDVTIEHDFSKGPCHAPVIFTLRNYSLTHPSRIVLKLSANLPDSTRTSDLLQPQYTGRLTHRRILAPSELLTIPAKLWITRPGCYALEDGV</sequence>
<reference evidence="3 4" key="1">
    <citation type="submission" date="2016-03" db="EMBL/GenBank/DDBJ databases">
        <title>Whole genome sequencing of Grifola frondosa 9006-11.</title>
        <authorList>
            <person name="Min B."/>
            <person name="Park H."/>
            <person name="Kim J.-G."/>
            <person name="Cho H."/>
            <person name="Oh Y.-L."/>
            <person name="Kong W.-S."/>
            <person name="Choi I.-G."/>
        </authorList>
    </citation>
    <scope>NUCLEOTIDE SEQUENCE [LARGE SCALE GENOMIC DNA]</scope>
    <source>
        <strain evidence="3 4">9006-11</strain>
    </source>
</reference>
<feature type="domain" description="TPPC8 first Ig-like" evidence="2">
    <location>
        <begin position="421"/>
        <end position="557"/>
    </location>
</feature>
<dbReference type="EMBL" id="LUGG01000001">
    <property type="protein sequence ID" value="OBZ79321.1"/>
    <property type="molecule type" value="Genomic_DNA"/>
</dbReference>
<keyword evidence="4" id="KW-1185">Reference proteome</keyword>
<keyword evidence="1" id="KW-0812">Transmembrane</keyword>
<comment type="caution">
    <text evidence="3">The sequence shown here is derived from an EMBL/GenBank/DDBJ whole genome shotgun (WGS) entry which is preliminary data.</text>
</comment>
<keyword evidence="1" id="KW-0472">Membrane</keyword>
<dbReference type="OMA" id="ICTHMAT"/>
<gene>
    <name evidence="3" type="ORF">A0H81_00967</name>
</gene>
<evidence type="ECO:0000313" key="3">
    <source>
        <dbReference type="EMBL" id="OBZ79321.1"/>
    </source>
</evidence>
<dbReference type="Proteomes" id="UP000092993">
    <property type="component" value="Unassembled WGS sequence"/>
</dbReference>
<accession>A0A1C7MR27</accession>
<protein>
    <recommendedName>
        <fullName evidence="2">TPPC8 first Ig-like domain-containing protein</fullName>
    </recommendedName>
</protein>
<evidence type="ECO:0000259" key="2">
    <source>
        <dbReference type="Pfam" id="PF24545"/>
    </source>
</evidence>
<dbReference type="GO" id="GO:1990072">
    <property type="term" value="C:TRAPPIII protein complex"/>
    <property type="evidence" value="ECO:0007669"/>
    <property type="project" value="TreeGrafter"/>
</dbReference>
<evidence type="ECO:0000256" key="1">
    <source>
        <dbReference type="SAM" id="Phobius"/>
    </source>
</evidence>
<dbReference type="PANTHER" id="PTHR12975">
    <property type="entry name" value="TRANSPORT PROTEIN TRAPP"/>
    <property type="match status" value="1"/>
</dbReference>
<keyword evidence="1" id="KW-1133">Transmembrane helix</keyword>
<dbReference type="InterPro" id="IPR024420">
    <property type="entry name" value="TRAPP_III_complex_Trs85"/>
</dbReference>
<evidence type="ECO:0000313" key="4">
    <source>
        <dbReference type="Proteomes" id="UP000092993"/>
    </source>
</evidence>
<dbReference type="InterPro" id="IPR058541">
    <property type="entry name" value="Ig_TPPC8_1st"/>
</dbReference>
<dbReference type="OrthoDB" id="203724at2759"/>
<dbReference type="STRING" id="5627.A0A1C7MR27"/>